<protein>
    <submittedName>
        <fullName evidence="1">Uncharacterized protein</fullName>
    </submittedName>
</protein>
<feature type="non-terminal residue" evidence="1">
    <location>
        <position position="110"/>
    </location>
</feature>
<proteinExistence type="predicted"/>
<organism evidence="1 2">
    <name type="scientific">Reticulomyxa filosa</name>
    <dbReference type="NCBI Taxonomy" id="46433"/>
    <lineage>
        <taxon>Eukaryota</taxon>
        <taxon>Sar</taxon>
        <taxon>Rhizaria</taxon>
        <taxon>Retaria</taxon>
        <taxon>Foraminifera</taxon>
        <taxon>Monothalamids</taxon>
        <taxon>Reticulomyxidae</taxon>
        <taxon>Reticulomyxa</taxon>
    </lineage>
</organism>
<evidence type="ECO:0000313" key="2">
    <source>
        <dbReference type="Proteomes" id="UP000023152"/>
    </source>
</evidence>
<keyword evidence="2" id="KW-1185">Reference proteome</keyword>
<dbReference type="Proteomes" id="UP000023152">
    <property type="component" value="Unassembled WGS sequence"/>
</dbReference>
<dbReference type="AlphaFoldDB" id="X6LS56"/>
<comment type="caution">
    <text evidence="1">The sequence shown here is derived from an EMBL/GenBank/DDBJ whole genome shotgun (WGS) entry which is preliminary data.</text>
</comment>
<reference evidence="1 2" key="1">
    <citation type="journal article" date="2013" name="Curr. Biol.">
        <title>The Genome of the Foraminiferan Reticulomyxa filosa.</title>
        <authorList>
            <person name="Glockner G."/>
            <person name="Hulsmann N."/>
            <person name="Schleicher M."/>
            <person name="Noegel A.A."/>
            <person name="Eichinger L."/>
            <person name="Gallinger C."/>
            <person name="Pawlowski J."/>
            <person name="Sierra R."/>
            <person name="Euteneuer U."/>
            <person name="Pillet L."/>
            <person name="Moustafa A."/>
            <person name="Platzer M."/>
            <person name="Groth M."/>
            <person name="Szafranski K."/>
            <person name="Schliwa M."/>
        </authorList>
    </citation>
    <scope>NUCLEOTIDE SEQUENCE [LARGE SCALE GENOMIC DNA]</scope>
</reference>
<name>X6LS56_RETFI</name>
<dbReference type="EMBL" id="ASPP01031218">
    <property type="protein sequence ID" value="ETO03937.1"/>
    <property type="molecule type" value="Genomic_DNA"/>
</dbReference>
<sequence length="110" mass="13146">MHTYEHNAKTKHRLDESKRTQISEVMKDIPFSNAMDAMNFCKLHNWSVTETMKQLLNFVMESREAELSDAIYFCDMQKWDADKIQENLLRDNFKWNSTKSKHRSKKVNSN</sequence>
<accession>X6LS56</accession>
<evidence type="ECO:0000313" key="1">
    <source>
        <dbReference type="EMBL" id="ETO03937.1"/>
    </source>
</evidence>
<gene>
    <name evidence="1" type="ORF">RFI_33465</name>
</gene>